<proteinExistence type="predicted"/>
<evidence type="ECO:0000313" key="3">
    <source>
        <dbReference type="EMBL" id="TXR55091.1"/>
    </source>
</evidence>
<protein>
    <recommendedName>
        <fullName evidence="5">Cell wall binding repeat 2</fullName>
    </recommendedName>
</protein>
<gene>
    <name evidence="3" type="ORF">FMM08_16535</name>
</gene>
<dbReference type="Proteomes" id="UP000321234">
    <property type="component" value="Unassembled WGS sequence"/>
</dbReference>
<evidence type="ECO:0000256" key="2">
    <source>
        <dbReference type="SAM" id="SignalP"/>
    </source>
</evidence>
<reference evidence="3 4" key="1">
    <citation type="submission" date="2019-07" db="EMBL/GenBank/DDBJ databases">
        <title>Quadrisphaera sp. strain DD2A genome sequencing and assembly.</title>
        <authorList>
            <person name="Kim I."/>
        </authorList>
    </citation>
    <scope>NUCLEOTIDE SEQUENCE [LARGE SCALE GENOMIC DNA]</scope>
    <source>
        <strain evidence="3 4">DD2A</strain>
    </source>
</reference>
<name>A0A5C8ZD58_9ACTN</name>
<sequence>MHRRSSSPSAAVAAGGLAAALVLAGCTSGSSADGAPSAPPSSAAASLDGSGSATAVVPSRASTLVAGASADALAAGASAALFTSARRALLVGADDTDAQQTAAEAAQRLGVPVLVAGDAGAAEVARLGAQVVPVGRAAQDGAAQRGLVVADDSATLLGRGEDDDAAASARPQGTPTAVVLTTGGPESGPAVATARAAGAAAVELPGADPRADAALVQQLGAAPQVPVVALGDAFGPGERLDERLAVVRTGVQLPGPAGLGGQLPLSGRRLVALYGHPGTPSLGVLGEQDATATIARAGQVAQQYAGLDALPPAPALEVIATVASSSPGADGDYSTETPVEDLRPLVEQALGSGLQVVLDLQPGRATFLEQAKAYEDLLALPGVGLALDPEWRLQPGQQHLDQVGSVSASEVDATSAWLAQLVRDRELPQKVFLLHQFRTSMVTGRASLDTSHDELAFVVHADGAGAPSEKEATYRALQAGAPQGLAWGWKNFYDEDSPTNTAQQTVAEQPSPVFVSYQ</sequence>
<organism evidence="3 4">
    <name type="scientific">Quadrisphaera setariae</name>
    <dbReference type="NCBI Taxonomy" id="2593304"/>
    <lineage>
        <taxon>Bacteria</taxon>
        <taxon>Bacillati</taxon>
        <taxon>Actinomycetota</taxon>
        <taxon>Actinomycetes</taxon>
        <taxon>Kineosporiales</taxon>
        <taxon>Kineosporiaceae</taxon>
        <taxon>Quadrisphaera</taxon>
    </lineage>
</organism>
<dbReference type="EMBL" id="VKAC01000010">
    <property type="protein sequence ID" value="TXR55091.1"/>
    <property type="molecule type" value="Genomic_DNA"/>
</dbReference>
<feature type="signal peptide" evidence="2">
    <location>
        <begin position="1"/>
        <end position="24"/>
    </location>
</feature>
<evidence type="ECO:0008006" key="5">
    <source>
        <dbReference type="Google" id="ProtNLM"/>
    </source>
</evidence>
<feature type="chain" id="PRO_5039366808" description="Cell wall binding repeat 2" evidence="2">
    <location>
        <begin position="25"/>
        <end position="518"/>
    </location>
</feature>
<accession>A0A5C8ZD58</accession>
<dbReference type="OrthoDB" id="9812120at2"/>
<keyword evidence="4" id="KW-1185">Reference proteome</keyword>
<evidence type="ECO:0000256" key="1">
    <source>
        <dbReference type="SAM" id="MobiDB-lite"/>
    </source>
</evidence>
<dbReference type="PROSITE" id="PS51257">
    <property type="entry name" value="PROKAR_LIPOPROTEIN"/>
    <property type="match status" value="1"/>
</dbReference>
<evidence type="ECO:0000313" key="4">
    <source>
        <dbReference type="Proteomes" id="UP000321234"/>
    </source>
</evidence>
<feature type="region of interest" description="Disordered" evidence="1">
    <location>
        <begin position="29"/>
        <end position="50"/>
    </location>
</feature>
<dbReference type="RefSeq" id="WP_147927481.1">
    <property type="nucleotide sequence ID" value="NZ_VKAC01000010.1"/>
</dbReference>
<comment type="caution">
    <text evidence="3">The sequence shown here is derived from an EMBL/GenBank/DDBJ whole genome shotgun (WGS) entry which is preliminary data.</text>
</comment>
<keyword evidence="2" id="KW-0732">Signal</keyword>
<dbReference type="AlphaFoldDB" id="A0A5C8ZD58"/>